<reference evidence="6 7" key="1">
    <citation type="submission" date="2023-01" db="EMBL/GenBank/DDBJ databases">
        <title>Novel diversity within Roseofilum (Cyanobacteria; Desertifilaceae) from marine benthic mats with descriptions of four novel species.</title>
        <authorList>
            <person name="Wang Y."/>
            <person name="Berthold D.E."/>
            <person name="Hu J."/>
            <person name="Lefler F.W."/>
            <person name="Laughinghouse H.D. IV."/>
        </authorList>
    </citation>
    <scope>NUCLEOTIDE SEQUENCE [LARGE SCALE GENOMIC DNA]</scope>
    <source>
        <strain evidence="6 7">BLCC-M143</strain>
    </source>
</reference>
<dbReference type="InterPro" id="IPR009057">
    <property type="entry name" value="Homeodomain-like_sf"/>
</dbReference>
<evidence type="ECO:0000313" key="6">
    <source>
        <dbReference type="EMBL" id="MDJ1185521.1"/>
    </source>
</evidence>
<evidence type="ECO:0000259" key="5">
    <source>
        <dbReference type="PROSITE" id="PS50977"/>
    </source>
</evidence>
<dbReference type="Gene3D" id="1.10.357.10">
    <property type="entry name" value="Tetracycline Repressor, domain 2"/>
    <property type="match status" value="1"/>
</dbReference>
<evidence type="ECO:0000256" key="3">
    <source>
        <dbReference type="ARBA" id="ARBA00023163"/>
    </source>
</evidence>
<dbReference type="PRINTS" id="PR00455">
    <property type="entry name" value="HTHTETR"/>
</dbReference>
<dbReference type="Pfam" id="PF00440">
    <property type="entry name" value="TetR_N"/>
    <property type="match status" value="1"/>
</dbReference>
<feature type="DNA-binding region" description="H-T-H motif" evidence="4">
    <location>
        <begin position="32"/>
        <end position="51"/>
    </location>
</feature>
<keyword evidence="1" id="KW-0805">Transcription regulation</keyword>
<dbReference type="InterPro" id="IPR001647">
    <property type="entry name" value="HTH_TetR"/>
</dbReference>
<keyword evidence="7" id="KW-1185">Reference proteome</keyword>
<evidence type="ECO:0000256" key="2">
    <source>
        <dbReference type="ARBA" id="ARBA00023125"/>
    </source>
</evidence>
<feature type="domain" description="HTH tetR-type" evidence="5">
    <location>
        <begin position="9"/>
        <end position="69"/>
    </location>
</feature>
<comment type="caution">
    <text evidence="6">The sequence shown here is derived from an EMBL/GenBank/DDBJ whole genome shotgun (WGS) entry which is preliminary data.</text>
</comment>
<evidence type="ECO:0000256" key="1">
    <source>
        <dbReference type="ARBA" id="ARBA00023015"/>
    </source>
</evidence>
<evidence type="ECO:0000313" key="7">
    <source>
        <dbReference type="Proteomes" id="UP001232992"/>
    </source>
</evidence>
<dbReference type="Proteomes" id="UP001232992">
    <property type="component" value="Unassembled WGS sequence"/>
</dbReference>
<dbReference type="SUPFAM" id="SSF46689">
    <property type="entry name" value="Homeodomain-like"/>
    <property type="match status" value="1"/>
</dbReference>
<proteinExistence type="predicted"/>
<sequence length="195" mass="22296">MVDNPDMAKKTAEQILDVAREIVRNRGYSAFSYADISERVGIRKASIHYHFPAKDELVRELVRQYRQLMAQRCDRIAKSELNPQEQLIAFANLYREGLEQDKICLCAMLAADFAVLPLSVREELHLFFQETQAWLSQLLEQGCQTRGWHCYPSAADEARGLIALLQGTQLLARLAEDRSTAFIEMVHPVLLARFA</sequence>
<dbReference type="InterPro" id="IPR036271">
    <property type="entry name" value="Tet_transcr_reg_TetR-rel_C_sf"/>
</dbReference>
<dbReference type="PANTHER" id="PTHR47506:SF1">
    <property type="entry name" value="HTH-TYPE TRANSCRIPTIONAL REGULATOR YJDC"/>
    <property type="match status" value="1"/>
</dbReference>
<organism evidence="6 7">
    <name type="scientific">Roseofilum casamattae BLCC-M143</name>
    <dbReference type="NCBI Taxonomy" id="3022442"/>
    <lineage>
        <taxon>Bacteria</taxon>
        <taxon>Bacillati</taxon>
        <taxon>Cyanobacteriota</taxon>
        <taxon>Cyanophyceae</taxon>
        <taxon>Desertifilales</taxon>
        <taxon>Desertifilaceae</taxon>
        <taxon>Roseofilum</taxon>
        <taxon>Roseofilum casamattae</taxon>
    </lineage>
</organism>
<evidence type="ECO:0000256" key="4">
    <source>
        <dbReference type="PROSITE-ProRule" id="PRU00335"/>
    </source>
</evidence>
<protein>
    <submittedName>
        <fullName evidence="6">TetR/AcrR family transcriptional regulator</fullName>
    </submittedName>
</protein>
<accession>A0ABT7C273</accession>
<gene>
    <name evidence="6" type="ORF">PMH09_20250</name>
</gene>
<keyword evidence="2 4" id="KW-0238">DNA-binding</keyword>
<dbReference type="PROSITE" id="PS50977">
    <property type="entry name" value="HTH_TETR_2"/>
    <property type="match status" value="1"/>
</dbReference>
<name>A0ABT7C273_9CYAN</name>
<dbReference type="EMBL" id="JAQOSQ010000038">
    <property type="protein sequence ID" value="MDJ1185521.1"/>
    <property type="molecule type" value="Genomic_DNA"/>
</dbReference>
<dbReference type="PANTHER" id="PTHR47506">
    <property type="entry name" value="TRANSCRIPTIONAL REGULATORY PROTEIN"/>
    <property type="match status" value="1"/>
</dbReference>
<keyword evidence="3" id="KW-0804">Transcription</keyword>
<dbReference type="SUPFAM" id="SSF48498">
    <property type="entry name" value="Tetracyclin repressor-like, C-terminal domain"/>
    <property type="match status" value="1"/>
</dbReference>